<comment type="caution">
    <text evidence="2">The sequence shown here is derived from an EMBL/GenBank/DDBJ whole genome shotgun (WGS) entry which is preliminary data.</text>
</comment>
<name>A0ABD2BFW1_VESSQ</name>
<keyword evidence="1" id="KW-0472">Membrane</keyword>
<accession>A0ABD2BFW1</accession>
<protein>
    <submittedName>
        <fullName evidence="2">Uncharacterized protein</fullName>
    </submittedName>
</protein>
<evidence type="ECO:0000313" key="3">
    <source>
        <dbReference type="Proteomes" id="UP001607302"/>
    </source>
</evidence>
<feature type="transmembrane region" description="Helical" evidence="1">
    <location>
        <begin position="25"/>
        <end position="46"/>
    </location>
</feature>
<evidence type="ECO:0000256" key="1">
    <source>
        <dbReference type="SAM" id="Phobius"/>
    </source>
</evidence>
<gene>
    <name evidence="2" type="ORF">V1478_004888</name>
</gene>
<dbReference type="AlphaFoldDB" id="A0ABD2BFW1"/>
<proteinExistence type="predicted"/>
<keyword evidence="3" id="KW-1185">Reference proteome</keyword>
<reference evidence="2 3" key="1">
    <citation type="journal article" date="2024" name="Ann. Entomol. Soc. Am.">
        <title>Genomic analyses of the southern and eastern yellowjacket wasps (Hymenoptera: Vespidae) reveal evolutionary signatures of social life.</title>
        <authorList>
            <person name="Catto M.A."/>
            <person name="Caine P.B."/>
            <person name="Orr S.E."/>
            <person name="Hunt B.G."/>
            <person name="Goodisman M.A.D."/>
        </authorList>
    </citation>
    <scope>NUCLEOTIDE SEQUENCE [LARGE SCALE GENOMIC DNA]</scope>
    <source>
        <strain evidence="2">233</strain>
        <tissue evidence="2">Head and thorax</tissue>
    </source>
</reference>
<organism evidence="2 3">
    <name type="scientific">Vespula squamosa</name>
    <name type="common">Southern yellow jacket</name>
    <name type="synonym">Wasp</name>
    <dbReference type="NCBI Taxonomy" id="30214"/>
    <lineage>
        <taxon>Eukaryota</taxon>
        <taxon>Metazoa</taxon>
        <taxon>Ecdysozoa</taxon>
        <taxon>Arthropoda</taxon>
        <taxon>Hexapoda</taxon>
        <taxon>Insecta</taxon>
        <taxon>Pterygota</taxon>
        <taxon>Neoptera</taxon>
        <taxon>Endopterygota</taxon>
        <taxon>Hymenoptera</taxon>
        <taxon>Apocrita</taxon>
        <taxon>Aculeata</taxon>
        <taxon>Vespoidea</taxon>
        <taxon>Vespidae</taxon>
        <taxon>Vespinae</taxon>
        <taxon>Vespula</taxon>
    </lineage>
</organism>
<dbReference type="EMBL" id="JAUDFV010000105">
    <property type="protein sequence ID" value="KAL2731343.1"/>
    <property type="molecule type" value="Genomic_DNA"/>
</dbReference>
<keyword evidence="1" id="KW-0812">Transmembrane</keyword>
<dbReference type="Proteomes" id="UP001607302">
    <property type="component" value="Unassembled WGS sequence"/>
</dbReference>
<evidence type="ECO:0000313" key="2">
    <source>
        <dbReference type="EMBL" id="KAL2731343.1"/>
    </source>
</evidence>
<keyword evidence="1" id="KW-1133">Transmembrane helix</keyword>
<sequence length="66" mass="7067">MNDVLIKAAFIYLRWFRNSMHLPRATATAAAAAATATAIVIAGVVIRSRNITGRTFTATVAVPYAM</sequence>